<keyword evidence="7" id="KW-1185">Reference proteome</keyword>
<dbReference type="SUPFAM" id="SSF54849">
    <property type="entry name" value="GroEL-intermediate domain like"/>
    <property type="match status" value="1"/>
</dbReference>
<dbReference type="PROSITE" id="PS00296">
    <property type="entry name" value="CHAPERONINS_CPN60"/>
    <property type="match status" value="1"/>
</dbReference>
<evidence type="ECO:0000313" key="6">
    <source>
        <dbReference type="EMBL" id="EME31617.1"/>
    </source>
</evidence>
<dbReference type="SUPFAM" id="SSF52029">
    <property type="entry name" value="GroEL apical domain-like"/>
    <property type="match status" value="1"/>
</dbReference>
<organism evidence="6 7">
    <name type="scientific">Galdieria sulphuraria</name>
    <name type="common">Red alga</name>
    <dbReference type="NCBI Taxonomy" id="130081"/>
    <lineage>
        <taxon>Eukaryota</taxon>
        <taxon>Rhodophyta</taxon>
        <taxon>Bangiophyceae</taxon>
        <taxon>Galdieriales</taxon>
        <taxon>Galdieriaceae</taxon>
        <taxon>Galdieria</taxon>
    </lineage>
</organism>
<gene>
    <name evidence="6" type="ORF">Gasu_12870</name>
</gene>
<dbReference type="GO" id="GO:0042026">
    <property type="term" value="P:protein refolding"/>
    <property type="evidence" value="ECO:0007669"/>
    <property type="project" value="InterPro"/>
</dbReference>
<name>M2XN45_GALSU</name>
<dbReference type="NCBIfam" id="TIGR02348">
    <property type="entry name" value="GroEL"/>
    <property type="match status" value="1"/>
</dbReference>
<dbReference type="InterPro" id="IPR002423">
    <property type="entry name" value="Cpn60/GroEL/TCP-1"/>
</dbReference>
<dbReference type="Gene3D" id="3.30.260.10">
    <property type="entry name" value="TCP-1-like chaperonin intermediate domain"/>
    <property type="match status" value="1"/>
</dbReference>
<dbReference type="Gramene" id="EME31617">
    <property type="protein sequence ID" value="EME31617"/>
    <property type="gene ID" value="Gasu_12870"/>
</dbReference>
<dbReference type="Pfam" id="PF00118">
    <property type="entry name" value="Cpn60_TCP1"/>
    <property type="match status" value="1"/>
</dbReference>
<dbReference type="Proteomes" id="UP000030680">
    <property type="component" value="Unassembled WGS sequence"/>
</dbReference>
<dbReference type="OMA" id="TDTDKME"/>
<dbReference type="HAMAP" id="MF_00600">
    <property type="entry name" value="CH60"/>
    <property type="match status" value="1"/>
</dbReference>
<dbReference type="InterPro" id="IPR027410">
    <property type="entry name" value="TCP-1-like_intermed_sf"/>
</dbReference>
<keyword evidence="3" id="KW-0067">ATP-binding</keyword>
<dbReference type="GO" id="GO:0005524">
    <property type="term" value="F:ATP binding"/>
    <property type="evidence" value="ECO:0007669"/>
    <property type="project" value="UniProtKB-KW"/>
</dbReference>
<dbReference type="Gene3D" id="3.50.7.10">
    <property type="entry name" value="GroEL"/>
    <property type="match status" value="1"/>
</dbReference>
<evidence type="ECO:0000256" key="3">
    <source>
        <dbReference type="ARBA" id="ARBA00022840"/>
    </source>
</evidence>
<dbReference type="OrthoDB" id="1733909at2759"/>
<reference evidence="7" key="1">
    <citation type="journal article" date="2013" name="Science">
        <title>Gene transfer from bacteria and archaea facilitated evolution of an extremophilic eukaryote.</title>
        <authorList>
            <person name="Schonknecht G."/>
            <person name="Chen W.H."/>
            <person name="Ternes C.M."/>
            <person name="Barbier G.G."/>
            <person name="Shrestha R.P."/>
            <person name="Stanke M."/>
            <person name="Brautigam A."/>
            <person name="Baker B.J."/>
            <person name="Banfield J.F."/>
            <person name="Garavito R.M."/>
            <person name="Carr K."/>
            <person name="Wilkerson C."/>
            <person name="Rensing S.A."/>
            <person name="Gagneul D."/>
            <person name="Dickenson N.E."/>
            <person name="Oesterhelt C."/>
            <person name="Lercher M.J."/>
            <person name="Weber A.P."/>
        </authorList>
    </citation>
    <scope>NUCLEOTIDE SEQUENCE [LARGE SCALE GENOMIC DNA]</scope>
    <source>
        <strain evidence="7">074W</strain>
    </source>
</reference>
<evidence type="ECO:0000256" key="2">
    <source>
        <dbReference type="ARBA" id="ARBA00022741"/>
    </source>
</evidence>
<dbReference type="Gene3D" id="1.10.560.10">
    <property type="entry name" value="GroEL-like equatorial domain"/>
    <property type="match status" value="1"/>
</dbReference>
<dbReference type="CDD" id="cd03344">
    <property type="entry name" value="GroEL"/>
    <property type="match status" value="1"/>
</dbReference>
<evidence type="ECO:0000313" key="7">
    <source>
        <dbReference type="Proteomes" id="UP000030680"/>
    </source>
</evidence>
<dbReference type="EMBL" id="KB454491">
    <property type="protein sequence ID" value="EME31617.1"/>
    <property type="molecule type" value="Genomic_DNA"/>
</dbReference>
<dbReference type="GO" id="GO:0140662">
    <property type="term" value="F:ATP-dependent protein folding chaperone"/>
    <property type="evidence" value="ECO:0007669"/>
    <property type="project" value="InterPro"/>
</dbReference>
<evidence type="ECO:0000256" key="4">
    <source>
        <dbReference type="ARBA" id="ARBA00023186"/>
    </source>
</evidence>
<dbReference type="AlphaFoldDB" id="M2XN45"/>
<dbReference type="NCBIfam" id="NF009488">
    <property type="entry name" value="PRK12850.1"/>
    <property type="match status" value="1"/>
</dbReference>
<keyword evidence="4" id="KW-0143">Chaperone</keyword>
<dbReference type="FunFam" id="3.50.7.10:FF:000001">
    <property type="entry name" value="60 kDa chaperonin"/>
    <property type="match status" value="1"/>
</dbReference>
<comment type="similarity">
    <text evidence="1 5">Belongs to the chaperonin (HSP60) family.</text>
</comment>
<dbReference type="KEGG" id="gsl:Gasu_12870"/>
<dbReference type="NCBIfam" id="NF009487">
    <property type="entry name" value="PRK12849.1"/>
    <property type="match status" value="1"/>
</dbReference>
<dbReference type="STRING" id="130081.M2XN45"/>
<dbReference type="SUPFAM" id="SSF48592">
    <property type="entry name" value="GroEL equatorial domain-like"/>
    <property type="match status" value="1"/>
</dbReference>
<dbReference type="InterPro" id="IPR001844">
    <property type="entry name" value="Cpn60/GroEL"/>
</dbReference>
<dbReference type="InterPro" id="IPR027409">
    <property type="entry name" value="GroEL-like_apical_dom_sf"/>
</dbReference>
<evidence type="ECO:0000256" key="1">
    <source>
        <dbReference type="ARBA" id="ARBA00006607"/>
    </source>
</evidence>
<dbReference type="RefSeq" id="XP_005708137.1">
    <property type="nucleotide sequence ID" value="XM_005708080.1"/>
</dbReference>
<dbReference type="GeneID" id="17090251"/>
<dbReference type="InterPro" id="IPR027413">
    <property type="entry name" value="GROEL-like_equatorial_sf"/>
</dbReference>
<dbReference type="InterPro" id="IPR018370">
    <property type="entry name" value="Chaperonin_Cpn60_CS"/>
</dbReference>
<protein>
    <submittedName>
        <fullName evidence="6">Chaperonin GroEL</fullName>
    </submittedName>
</protein>
<dbReference type="FunFam" id="1.10.560.10:FF:000001">
    <property type="entry name" value="60 kDa chaperonin"/>
    <property type="match status" value="1"/>
</dbReference>
<evidence type="ECO:0000256" key="5">
    <source>
        <dbReference type="RuleBase" id="RU000418"/>
    </source>
</evidence>
<dbReference type="PANTHER" id="PTHR45633">
    <property type="entry name" value="60 KDA HEAT SHOCK PROTEIN, MITOCHONDRIAL"/>
    <property type="match status" value="1"/>
</dbReference>
<keyword evidence="2" id="KW-0547">Nucleotide-binding</keyword>
<proteinExistence type="inferred from homology"/>
<accession>M2XN45</accession>
<dbReference type="eggNOG" id="KOG0356">
    <property type="taxonomic scope" value="Eukaryota"/>
</dbReference>
<dbReference type="PRINTS" id="PR00298">
    <property type="entry name" value="CHAPERONIN60"/>
</dbReference>
<dbReference type="NCBIfam" id="NF000592">
    <property type="entry name" value="PRK00013.1"/>
    <property type="match status" value="1"/>
</dbReference>
<dbReference type="NCBIfam" id="NF009489">
    <property type="entry name" value="PRK12851.1"/>
    <property type="match status" value="1"/>
</dbReference>
<sequence>MQKGTRLVYSATRNLLAGCNIRANISSSVKYCQVQSKAASTFSALKIGHNEKRSIIESSKYPSLFLTRNFATGKDLRFATEARNLMLKGVDSLADAVEVTLGPKGRNVIIEQSFGAPKITKDGVTVAKNIEFKDKHMNLGAQLVRSVANATNDIAGDGTTTATVLARAIYAEGIKAVAAGMNPMDVKRGIDQAVKAVTEKLRAMSRKINSKEEIQQVATISANGDEEIGSLIAKAMEAVGREGTITVSDGKTVENELEVVEGLKFDRGYISPYFVTDAKTQKCEFENPVILCVEKKISSVNAMLPLLENVIRSQRPLLIIAEDVESEALATLVVNKLRGGIKVCAVKAPGFGENRKANLQDICVLTGGQLVSDDLDVKLENVDMSMLGQAKKISISKDDTIILDGQGDKRMIQERCDMLRDMIDKSSSEYEKEKLQERLAKLSGGVAVLKVGGSSEVEVNEKKDRINDALNATRAAVEEGIVPGGGSALLYASRDALKDAQGKNFDQNVGIDIVRRALRKPTLAIAKNAGVEGSVVVERLLQSKDMIGYDAAKDQYCDLVQAGIIDPTKVVRTALERAASVAGLMTTTECMVVELPKEEENSHGAAGAGGMGGMDMY</sequence>